<comment type="similarity">
    <text evidence="2">Belongs to the IFI6/IFI27 family.</text>
</comment>
<dbReference type="GO" id="GO:0016020">
    <property type="term" value="C:membrane"/>
    <property type="evidence" value="ECO:0007669"/>
    <property type="project" value="UniProtKB-SubCell"/>
</dbReference>
<comment type="caution">
    <text evidence="7">The sequence shown here is derived from an EMBL/GenBank/DDBJ whole genome shotgun (WGS) entry which is preliminary data.</text>
</comment>
<keyword evidence="8" id="KW-1185">Reference proteome</keyword>
<evidence type="ECO:0000313" key="8">
    <source>
        <dbReference type="Proteomes" id="UP001221757"/>
    </source>
</evidence>
<protein>
    <submittedName>
        <fullName evidence="7">Uncharacterized protein</fullName>
    </submittedName>
</protein>
<evidence type="ECO:0000313" key="7">
    <source>
        <dbReference type="EMBL" id="KAJ7705019.1"/>
    </source>
</evidence>
<dbReference type="InterPro" id="IPR009311">
    <property type="entry name" value="IFI6/IFI27-like"/>
</dbReference>
<gene>
    <name evidence="7" type="ORF">B0H17DRAFT_1193502</name>
</gene>
<feature type="transmembrane region" description="Helical" evidence="6">
    <location>
        <begin position="177"/>
        <end position="200"/>
    </location>
</feature>
<dbReference type="AlphaFoldDB" id="A0AAD7GTL1"/>
<evidence type="ECO:0000256" key="5">
    <source>
        <dbReference type="ARBA" id="ARBA00023136"/>
    </source>
</evidence>
<accession>A0AAD7GTL1</accession>
<dbReference type="Proteomes" id="UP001221757">
    <property type="component" value="Unassembled WGS sequence"/>
</dbReference>
<feature type="transmembrane region" description="Helical" evidence="6">
    <location>
        <begin position="97"/>
        <end position="130"/>
    </location>
</feature>
<organism evidence="7 8">
    <name type="scientific">Mycena rosella</name>
    <name type="common">Pink bonnet</name>
    <name type="synonym">Agaricus rosellus</name>
    <dbReference type="NCBI Taxonomy" id="1033263"/>
    <lineage>
        <taxon>Eukaryota</taxon>
        <taxon>Fungi</taxon>
        <taxon>Dikarya</taxon>
        <taxon>Basidiomycota</taxon>
        <taxon>Agaricomycotina</taxon>
        <taxon>Agaricomycetes</taxon>
        <taxon>Agaricomycetidae</taxon>
        <taxon>Agaricales</taxon>
        <taxon>Marasmiineae</taxon>
        <taxon>Mycenaceae</taxon>
        <taxon>Mycena</taxon>
    </lineage>
</organism>
<sequence>MYLPTSFLIPSQYSAANVTYLNAYTGGGSGDDHLANIYAAVARWISHAFAAVVAWLKTAFAAVAAWVHDTLPVVIAWFHDTLPIVTQPVKDHRHATLIISALIFLGPQIILLPLLILQGVFLLLLTVLGFGAGGVVGGSPAARYQSLCYGGNTPGSSIFSIFQSLGAKYQTVTLGHWVLAIVRLVAGVMFVYVVIGMIWLW</sequence>
<dbReference type="InterPro" id="IPR038213">
    <property type="entry name" value="IFI6/IFI27-like_sf"/>
</dbReference>
<dbReference type="Pfam" id="PF06140">
    <property type="entry name" value="Ifi-6-16"/>
    <property type="match status" value="1"/>
</dbReference>
<comment type="subcellular location">
    <subcellularLocation>
        <location evidence="1">Membrane</location>
        <topology evidence="1">Multi-pass membrane protein</topology>
    </subcellularLocation>
</comment>
<keyword evidence="5 6" id="KW-0472">Membrane</keyword>
<evidence type="ECO:0000256" key="2">
    <source>
        <dbReference type="ARBA" id="ARBA00007262"/>
    </source>
</evidence>
<reference evidence="7" key="1">
    <citation type="submission" date="2023-03" db="EMBL/GenBank/DDBJ databases">
        <title>Massive genome expansion in bonnet fungi (Mycena s.s.) driven by repeated elements and novel gene families across ecological guilds.</title>
        <authorList>
            <consortium name="Lawrence Berkeley National Laboratory"/>
            <person name="Harder C.B."/>
            <person name="Miyauchi S."/>
            <person name="Viragh M."/>
            <person name="Kuo A."/>
            <person name="Thoen E."/>
            <person name="Andreopoulos B."/>
            <person name="Lu D."/>
            <person name="Skrede I."/>
            <person name="Drula E."/>
            <person name="Henrissat B."/>
            <person name="Morin E."/>
            <person name="Kohler A."/>
            <person name="Barry K."/>
            <person name="LaButti K."/>
            <person name="Morin E."/>
            <person name="Salamov A."/>
            <person name="Lipzen A."/>
            <person name="Mereny Z."/>
            <person name="Hegedus B."/>
            <person name="Baldrian P."/>
            <person name="Stursova M."/>
            <person name="Weitz H."/>
            <person name="Taylor A."/>
            <person name="Grigoriev I.V."/>
            <person name="Nagy L.G."/>
            <person name="Martin F."/>
            <person name="Kauserud H."/>
        </authorList>
    </citation>
    <scope>NUCLEOTIDE SEQUENCE</scope>
    <source>
        <strain evidence="7">CBHHK067</strain>
    </source>
</reference>
<evidence type="ECO:0000256" key="3">
    <source>
        <dbReference type="ARBA" id="ARBA00022692"/>
    </source>
</evidence>
<keyword evidence="4 6" id="KW-1133">Transmembrane helix</keyword>
<evidence type="ECO:0000256" key="4">
    <source>
        <dbReference type="ARBA" id="ARBA00022989"/>
    </source>
</evidence>
<evidence type="ECO:0000256" key="6">
    <source>
        <dbReference type="SAM" id="Phobius"/>
    </source>
</evidence>
<keyword evidence="3 6" id="KW-0812">Transmembrane</keyword>
<name>A0AAD7GTL1_MYCRO</name>
<proteinExistence type="inferred from homology"/>
<dbReference type="Gene3D" id="6.10.110.10">
    <property type="match status" value="1"/>
</dbReference>
<evidence type="ECO:0000256" key="1">
    <source>
        <dbReference type="ARBA" id="ARBA00004141"/>
    </source>
</evidence>
<dbReference type="EMBL" id="JARKIE010000009">
    <property type="protein sequence ID" value="KAJ7705019.1"/>
    <property type="molecule type" value="Genomic_DNA"/>
</dbReference>